<evidence type="ECO:0000313" key="4">
    <source>
        <dbReference type="EMBL" id="GBF34447.1"/>
    </source>
</evidence>
<dbReference type="Gene3D" id="3.30.70.1880">
    <property type="entry name" value="Protein of unknown function DUF881"/>
    <property type="match status" value="1"/>
</dbReference>
<sequence length="242" mass="26762">MVKTRGYQIVLIVVGLVLGLLLAVQFRVTRDLHAQNNPGMQRTQTLVARVNEAREKRDDLQQKANDLRENLDKAATGPELVDMKEKLMLYRIEAGLSELTGPGVEVTMNDSNMAVQPGEDSNLYVLHDGDVLKVLNELKAAGAEALAINNQRLLSNSEIRCAGPTILTNKNQRLTPPFVITAIGEPDNMINSLKMRRGVVEDLQFWGIQVNIKKLSQVTIPAYSGSIRFEYAVPANEKEAGQ</sequence>
<comment type="caution">
    <text evidence="4">The sequence shown here is derived from an EMBL/GenBank/DDBJ whole genome shotgun (WGS) entry which is preliminary data.</text>
</comment>
<dbReference type="PANTHER" id="PTHR37313">
    <property type="entry name" value="UPF0749 PROTEIN RV1825"/>
    <property type="match status" value="1"/>
</dbReference>
<gene>
    <name evidence="4" type="ORF">DCCM_3565</name>
</gene>
<keyword evidence="3" id="KW-1133">Transmembrane helix</keyword>
<feature type="transmembrane region" description="Helical" evidence="3">
    <location>
        <begin position="6"/>
        <end position="24"/>
    </location>
</feature>
<name>A0A2L2XDM4_9FIRM</name>
<dbReference type="OrthoDB" id="9776196at2"/>
<keyword evidence="2" id="KW-0175">Coiled coil</keyword>
<comment type="similarity">
    <text evidence="1">Belongs to the UPF0749 family.</text>
</comment>
<protein>
    <submittedName>
        <fullName evidence="4">Division initiation protein</fullName>
    </submittedName>
</protein>
<proteinExistence type="inferred from homology"/>
<keyword evidence="5" id="KW-1185">Reference proteome</keyword>
<dbReference type="PANTHER" id="PTHR37313:SF2">
    <property type="entry name" value="UPF0749 PROTEIN YLXX"/>
    <property type="match status" value="1"/>
</dbReference>
<reference evidence="5" key="1">
    <citation type="submission" date="2018-02" db="EMBL/GenBank/DDBJ databases">
        <title>Genome sequence of Desulfocucumis palustris strain NAW-5.</title>
        <authorList>
            <person name="Watanabe M."/>
            <person name="Kojima H."/>
            <person name="Fukui M."/>
        </authorList>
    </citation>
    <scope>NUCLEOTIDE SEQUENCE [LARGE SCALE GENOMIC DNA]</scope>
    <source>
        <strain evidence="5">NAW-5</strain>
    </source>
</reference>
<keyword evidence="3" id="KW-0472">Membrane</keyword>
<dbReference type="Proteomes" id="UP000239549">
    <property type="component" value="Unassembled WGS sequence"/>
</dbReference>
<evidence type="ECO:0000256" key="2">
    <source>
        <dbReference type="SAM" id="Coils"/>
    </source>
</evidence>
<feature type="coiled-coil region" evidence="2">
    <location>
        <begin position="43"/>
        <end position="77"/>
    </location>
</feature>
<evidence type="ECO:0000313" key="5">
    <source>
        <dbReference type="Proteomes" id="UP000239549"/>
    </source>
</evidence>
<evidence type="ECO:0000256" key="3">
    <source>
        <dbReference type="SAM" id="Phobius"/>
    </source>
</evidence>
<dbReference type="RefSeq" id="WP_104372705.1">
    <property type="nucleotide sequence ID" value="NZ_BFAV01000141.1"/>
</dbReference>
<organism evidence="4 5">
    <name type="scientific">Desulfocucumis palustris</name>
    <dbReference type="NCBI Taxonomy" id="1898651"/>
    <lineage>
        <taxon>Bacteria</taxon>
        <taxon>Bacillati</taxon>
        <taxon>Bacillota</taxon>
        <taxon>Clostridia</taxon>
        <taxon>Eubacteriales</taxon>
        <taxon>Desulfocucumaceae</taxon>
        <taxon>Desulfocucumis</taxon>
    </lineage>
</organism>
<dbReference type="EMBL" id="BFAV01000141">
    <property type="protein sequence ID" value="GBF34447.1"/>
    <property type="molecule type" value="Genomic_DNA"/>
</dbReference>
<keyword evidence="3" id="KW-0812">Transmembrane</keyword>
<dbReference type="InterPro" id="IPR010273">
    <property type="entry name" value="DUF881"/>
</dbReference>
<accession>A0A2L2XDM4</accession>
<evidence type="ECO:0000256" key="1">
    <source>
        <dbReference type="ARBA" id="ARBA00009108"/>
    </source>
</evidence>
<dbReference type="Pfam" id="PF05949">
    <property type="entry name" value="DUF881"/>
    <property type="match status" value="1"/>
</dbReference>
<dbReference type="AlphaFoldDB" id="A0A2L2XDM4"/>